<dbReference type="PANTHER" id="PTHR20992:SF9">
    <property type="entry name" value="AT15442P-RELATED"/>
    <property type="match status" value="1"/>
</dbReference>
<feature type="transmembrane region" description="Helical" evidence="1">
    <location>
        <begin position="170"/>
        <end position="192"/>
    </location>
</feature>
<dbReference type="Pfam" id="PF04087">
    <property type="entry name" value="DUF389"/>
    <property type="match status" value="1"/>
</dbReference>
<gene>
    <name evidence="2" type="ORF">ASZ90_010784</name>
</gene>
<feature type="transmembrane region" description="Helical" evidence="1">
    <location>
        <begin position="204"/>
        <end position="231"/>
    </location>
</feature>
<evidence type="ECO:0000256" key="1">
    <source>
        <dbReference type="SAM" id="Phobius"/>
    </source>
</evidence>
<feature type="transmembrane region" description="Helical" evidence="1">
    <location>
        <begin position="336"/>
        <end position="357"/>
    </location>
</feature>
<evidence type="ECO:0008006" key="3">
    <source>
        <dbReference type="Google" id="ProtNLM"/>
    </source>
</evidence>
<name>A0A0W8FF42_9ZZZZ</name>
<feature type="transmembrane region" description="Helical" evidence="1">
    <location>
        <begin position="268"/>
        <end position="292"/>
    </location>
</feature>
<organism evidence="2">
    <name type="scientific">hydrocarbon metagenome</name>
    <dbReference type="NCBI Taxonomy" id="938273"/>
    <lineage>
        <taxon>unclassified sequences</taxon>
        <taxon>metagenomes</taxon>
        <taxon>ecological metagenomes</taxon>
    </lineage>
</organism>
<protein>
    <recommendedName>
        <fullName evidence="3">Integral membrane protein</fullName>
    </recommendedName>
</protein>
<keyword evidence="1" id="KW-0472">Membrane</keyword>
<evidence type="ECO:0000313" key="2">
    <source>
        <dbReference type="EMBL" id="KUG19496.1"/>
    </source>
</evidence>
<keyword evidence="1" id="KW-0812">Transmembrane</keyword>
<accession>A0A0W8FF42</accession>
<dbReference type="EMBL" id="LNQE01001283">
    <property type="protein sequence ID" value="KUG19496.1"/>
    <property type="molecule type" value="Genomic_DNA"/>
</dbReference>
<reference evidence="2" key="1">
    <citation type="journal article" date="2015" name="Proc. Natl. Acad. Sci. U.S.A.">
        <title>Networks of energetic and metabolic interactions define dynamics in microbial communities.</title>
        <authorList>
            <person name="Embree M."/>
            <person name="Liu J.K."/>
            <person name="Al-Bassam M.M."/>
            <person name="Zengler K."/>
        </authorList>
    </citation>
    <scope>NUCLEOTIDE SEQUENCE</scope>
</reference>
<comment type="caution">
    <text evidence="2">The sequence shown here is derived from an EMBL/GenBank/DDBJ whole genome shotgun (WGS) entry which is preliminary data.</text>
</comment>
<dbReference type="InterPro" id="IPR005240">
    <property type="entry name" value="DUF389"/>
</dbReference>
<proteinExistence type="predicted"/>
<sequence length="358" mass="39420">MKKVVITLSAEQAEKLEAILSESILKDALYFIEEYPDRKKFTVFVLDETLEEMISKTHDILEGQQNQQYSRPLWTGLLTRIENVMEKTDRNTLVEVYSPDFIISPFLDELKKKSEETDRPKEKSSGEPLIEKIVAATERYSRFDRNTFILASIAGLVALIGMFLNNIGIIIGAMLVSPLLGPIYSMAINMTLGNLKAVLRCSRIIVAMVGLLIGVSMLITFLLSLVIALPLTSEIAMRMDASAVYILMAALLGFASIIALYRGIPESIAGVAIAAALLPPAVVTGIAVVLFPGGAFKAFMLTCQNVVGLITGSVIAAVMLQIYPRDGFDQLRARQFITRIAWILAFLIFLLVILSLIQ</sequence>
<dbReference type="AlphaFoldDB" id="A0A0W8FF42"/>
<dbReference type="NCBIfam" id="TIGR00341">
    <property type="entry name" value="TIGR00341 family protein"/>
    <property type="match status" value="1"/>
</dbReference>
<feature type="transmembrane region" description="Helical" evidence="1">
    <location>
        <begin position="298"/>
        <end position="324"/>
    </location>
</feature>
<feature type="transmembrane region" description="Helical" evidence="1">
    <location>
        <begin position="147"/>
        <end position="164"/>
    </location>
</feature>
<dbReference type="PANTHER" id="PTHR20992">
    <property type="entry name" value="AT15442P-RELATED"/>
    <property type="match status" value="1"/>
</dbReference>
<feature type="transmembrane region" description="Helical" evidence="1">
    <location>
        <begin position="243"/>
        <end position="261"/>
    </location>
</feature>
<keyword evidence="1" id="KW-1133">Transmembrane helix</keyword>